<organism evidence="2 3">
    <name type="scientific">Hohenbuehelia grisea</name>
    <dbReference type="NCBI Taxonomy" id="104357"/>
    <lineage>
        <taxon>Eukaryota</taxon>
        <taxon>Fungi</taxon>
        <taxon>Dikarya</taxon>
        <taxon>Basidiomycota</taxon>
        <taxon>Agaricomycotina</taxon>
        <taxon>Agaricomycetes</taxon>
        <taxon>Agaricomycetidae</taxon>
        <taxon>Agaricales</taxon>
        <taxon>Pleurotineae</taxon>
        <taxon>Pleurotaceae</taxon>
        <taxon>Hohenbuehelia</taxon>
    </lineage>
</organism>
<evidence type="ECO:0000256" key="1">
    <source>
        <dbReference type="SAM" id="MobiDB-lite"/>
    </source>
</evidence>
<feature type="region of interest" description="Disordered" evidence="1">
    <location>
        <begin position="30"/>
        <end position="68"/>
    </location>
</feature>
<sequence length="210" mass="23730">MCAACGLSRHPFPEFLAVASMSAQAAESNSPLQLSPTLPSKPAKSRRSLQAQLTNVNPPEPCEMDSSLNKHARYYRRHREEMKAKARHHWHTRGKHLRAAKRAQDKDKPRKAHEDVQNRETDTSWKDRTNAWLAMSCVLANQFSTMHPSRAAKMDSKVLAHCCDGDDLISTLELLEKKGPAGDYASLSVEIKSGKEALFDDYCEWWASRK</sequence>
<feature type="compositionally biased region" description="Basic residues" evidence="1">
    <location>
        <begin position="85"/>
        <end position="101"/>
    </location>
</feature>
<evidence type="ECO:0000313" key="3">
    <source>
        <dbReference type="Proteomes" id="UP001556367"/>
    </source>
</evidence>
<feature type="region of interest" description="Disordered" evidence="1">
    <location>
        <begin position="80"/>
        <end position="122"/>
    </location>
</feature>
<gene>
    <name evidence="2" type="ORF">HGRIS_014051</name>
</gene>
<dbReference type="EMBL" id="JASNQZ010000003">
    <property type="protein sequence ID" value="KAL0958721.1"/>
    <property type="molecule type" value="Genomic_DNA"/>
</dbReference>
<dbReference type="Proteomes" id="UP001556367">
    <property type="component" value="Unassembled WGS sequence"/>
</dbReference>
<evidence type="ECO:0000313" key="2">
    <source>
        <dbReference type="EMBL" id="KAL0958721.1"/>
    </source>
</evidence>
<comment type="caution">
    <text evidence="2">The sequence shown here is derived from an EMBL/GenBank/DDBJ whole genome shotgun (WGS) entry which is preliminary data.</text>
</comment>
<proteinExistence type="predicted"/>
<name>A0ABR3JUC7_9AGAR</name>
<protein>
    <submittedName>
        <fullName evidence="2">Uncharacterized protein</fullName>
    </submittedName>
</protein>
<feature type="compositionally biased region" description="Basic and acidic residues" evidence="1">
    <location>
        <begin position="102"/>
        <end position="122"/>
    </location>
</feature>
<reference evidence="3" key="1">
    <citation type="submission" date="2024-06" db="EMBL/GenBank/DDBJ databases">
        <title>Multi-omics analyses provide insights into the biosynthesis of the anticancer antibiotic pleurotin in Hohenbuehelia grisea.</title>
        <authorList>
            <person name="Weaver J.A."/>
            <person name="Alberti F."/>
        </authorList>
    </citation>
    <scope>NUCLEOTIDE SEQUENCE [LARGE SCALE GENOMIC DNA]</scope>
    <source>
        <strain evidence="3">T-177</strain>
    </source>
</reference>
<accession>A0ABR3JUC7</accession>
<feature type="compositionally biased region" description="Polar residues" evidence="1">
    <location>
        <begin position="48"/>
        <end position="57"/>
    </location>
</feature>
<keyword evidence="3" id="KW-1185">Reference proteome</keyword>